<name>A0A6A0BFM5_9LACT</name>
<dbReference type="EMBL" id="BLLI01000073">
    <property type="protein sequence ID" value="GFH43284.1"/>
    <property type="molecule type" value="Genomic_DNA"/>
</dbReference>
<reference evidence="1 2" key="1">
    <citation type="submission" date="2020-02" db="EMBL/GenBank/DDBJ databases">
        <title>Draft genome sequence of Lactococcus sp. Hs30E4-3.</title>
        <authorList>
            <person name="Noda S."/>
            <person name="Yuki M."/>
            <person name="Ohkuma M."/>
        </authorList>
    </citation>
    <scope>NUCLEOTIDE SEQUENCE [LARGE SCALE GENOMIC DNA]</scope>
    <source>
        <strain evidence="1 2">Hs30E4-3</strain>
    </source>
</reference>
<comment type="caution">
    <text evidence="1">The sequence shown here is derived from an EMBL/GenBank/DDBJ whole genome shotgun (WGS) entry which is preliminary data.</text>
</comment>
<evidence type="ECO:0000313" key="2">
    <source>
        <dbReference type="Proteomes" id="UP000480303"/>
    </source>
</evidence>
<proteinExistence type="predicted"/>
<dbReference type="RefSeq" id="WP_172209720.1">
    <property type="nucleotide sequence ID" value="NZ_BLLI01000073.1"/>
</dbReference>
<sequence>MTQMKTPFDIFLIKDFTKPTKADYIAYLKKHEQEMTDYVKAQNPKVKSVQFDWDSVESEVVGNGTPQGGENILSLRINIFDSKNVKINAFGFAVEPDNISKPDVIKDMYTINANYDYFEVK</sequence>
<organism evidence="1 2">
    <name type="scientific">Pseudolactococcus hodotermopsidis</name>
    <dbReference type="NCBI Taxonomy" id="2709157"/>
    <lineage>
        <taxon>Bacteria</taxon>
        <taxon>Bacillati</taxon>
        <taxon>Bacillota</taxon>
        <taxon>Bacilli</taxon>
        <taxon>Lactobacillales</taxon>
        <taxon>Streptococcaceae</taxon>
        <taxon>Pseudolactococcus</taxon>
    </lineage>
</organism>
<dbReference type="AlphaFoldDB" id="A0A6A0BFM5"/>
<evidence type="ECO:0000313" key="1">
    <source>
        <dbReference type="EMBL" id="GFH43284.1"/>
    </source>
</evidence>
<accession>A0A6A0BFM5</accession>
<protein>
    <submittedName>
        <fullName evidence="1">Uncharacterized protein</fullName>
    </submittedName>
</protein>
<keyword evidence="2" id="KW-1185">Reference proteome</keyword>
<gene>
    <name evidence="1" type="ORF">Hs30E_18350</name>
</gene>
<dbReference type="Proteomes" id="UP000480303">
    <property type="component" value="Unassembled WGS sequence"/>
</dbReference>